<dbReference type="STRING" id="1280952.HJA_09664"/>
<dbReference type="GO" id="GO:0055085">
    <property type="term" value="P:transmembrane transport"/>
    <property type="evidence" value="ECO:0007669"/>
    <property type="project" value="InterPro"/>
</dbReference>
<dbReference type="eggNOG" id="ENOG50303WC">
    <property type="taxonomic scope" value="Bacteria"/>
</dbReference>
<dbReference type="Pfam" id="PF03544">
    <property type="entry name" value="TonB_C"/>
    <property type="match status" value="1"/>
</dbReference>
<keyword evidence="4" id="KW-1185">Reference proteome</keyword>
<reference evidence="3 4" key="1">
    <citation type="journal article" date="2014" name="Antonie Van Leeuwenhoek">
        <title>Hyphomonas beringensis sp. nov. and Hyphomonas chukchiensis sp. nov., isolated from surface seawater of the Bering Sea and Chukchi Sea.</title>
        <authorList>
            <person name="Li C."/>
            <person name="Lai Q."/>
            <person name="Li G."/>
            <person name="Dong C."/>
            <person name="Wang J."/>
            <person name="Liao Y."/>
            <person name="Shao Z."/>
        </authorList>
    </citation>
    <scope>NUCLEOTIDE SEQUENCE [LARGE SCALE GENOMIC DNA]</scope>
    <source>
        <strain evidence="3 4">VP2</strain>
    </source>
</reference>
<comment type="caution">
    <text evidence="3">The sequence shown here is derived from an EMBL/GenBank/DDBJ whole genome shotgun (WGS) entry which is preliminary data.</text>
</comment>
<dbReference type="PATRIC" id="fig|1280952.3.peg.1929"/>
<keyword evidence="1" id="KW-0732">Signal</keyword>
<evidence type="ECO:0000259" key="2">
    <source>
        <dbReference type="Pfam" id="PF03544"/>
    </source>
</evidence>
<feature type="domain" description="TonB C-terminal" evidence="2">
    <location>
        <begin position="101"/>
        <end position="173"/>
    </location>
</feature>
<evidence type="ECO:0000256" key="1">
    <source>
        <dbReference type="SAM" id="SignalP"/>
    </source>
</evidence>
<protein>
    <recommendedName>
        <fullName evidence="2">TonB C-terminal domain-containing protein</fullName>
    </recommendedName>
</protein>
<dbReference type="SUPFAM" id="SSF74653">
    <property type="entry name" value="TolA/TonB C-terminal domain"/>
    <property type="match status" value="1"/>
</dbReference>
<dbReference type="OrthoDB" id="7618094at2"/>
<accession>A0A059FDL0</accession>
<name>A0A059FDL0_9PROT</name>
<dbReference type="EMBL" id="ARYJ01000005">
    <property type="protein sequence ID" value="KCZ88626.1"/>
    <property type="molecule type" value="Genomic_DNA"/>
</dbReference>
<evidence type="ECO:0000313" key="4">
    <source>
        <dbReference type="Proteomes" id="UP000024816"/>
    </source>
</evidence>
<gene>
    <name evidence="3" type="ORF">HJA_09664</name>
</gene>
<dbReference type="RefSeq" id="WP_035581463.1">
    <property type="nucleotide sequence ID" value="NZ_ARYJ01000005.1"/>
</dbReference>
<dbReference type="AlphaFoldDB" id="A0A059FDL0"/>
<dbReference type="Gene3D" id="3.30.1150.10">
    <property type="match status" value="1"/>
</dbReference>
<dbReference type="InterPro" id="IPR037682">
    <property type="entry name" value="TonB_C"/>
</dbReference>
<organism evidence="3 4">
    <name type="scientific">Hyphomonas jannaschiana VP2</name>
    <dbReference type="NCBI Taxonomy" id="1280952"/>
    <lineage>
        <taxon>Bacteria</taxon>
        <taxon>Pseudomonadati</taxon>
        <taxon>Pseudomonadota</taxon>
        <taxon>Alphaproteobacteria</taxon>
        <taxon>Hyphomonadales</taxon>
        <taxon>Hyphomonadaceae</taxon>
        <taxon>Hyphomonas</taxon>
    </lineage>
</organism>
<feature type="chain" id="PRO_5001572782" description="TonB C-terminal domain-containing protein" evidence="1">
    <location>
        <begin position="23"/>
        <end position="184"/>
    </location>
</feature>
<dbReference type="Proteomes" id="UP000024816">
    <property type="component" value="Unassembled WGS sequence"/>
</dbReference>
<proteinExistence type="predicted"/>
<evidence type="ECO:0000313" key="3">
    <source>
        <dbReference type="EMBL" id="KCZ88626.1"/>
    </source>
</evidence>
<sequence length="184" mass="19351">MKFSHLLAAAVCAIPLAGAAHAEKNYHGFKPETVDALNEKLETPLSETTLEVLSHSTEIEPCGGTQAVTMNPPEGWQDRLETAHAAGGDQALPVPTTGLTLEYPAVYQLLGVEGACEAMFDITAGGKTQNIQTSCSLPGFDEAAANVFAPLEFEPAEGQDSPAIDNVLVPVNFCRTEEDKAAAP</sequence>
<feature type="signal peptide" evidence="1">
    <location>
        <begin position="1"/>
        <end position="22"/>
    </location>
</feature>